<feature type="region of interest" description="Disordered" evidence="5">
    <location>
        <begin position="449"/>
        <end position="473"/>
    </location>
</feature>
<feature type="transmembrane region" description="Helical" evidence="6">
    <location>
        <begin position="256"/>
        <end position="279"/>
    </location>
</feature>
<feature type="transmembrane region" description="Helical" evidence="6">
    <location>
        <begin position="228"/>
        <end position="250"/>
    </location>
</feature>
<dbReference type="RefSeq" id="WP_353713805.1">
    <property type="nucleotide sequence ID" value="NZ_CP159307.1"/>
</dbReference>
<organism evidence="8">
    <name type="scientific">Dehalogenimonas sp. 4OHTPN</name>
    <dbReference type="NCBI Taxonomy" id="3166643"/>
    <lineage>
        <taxon>Bacteria</taxon>
        <taxon>Bacillati</taxon>
        <taxon>Chloroflexota</taxon>
        <taxon>Dehalococcoidia</taxon>
        <taxon>Dehalococcoidales</taxon>
        <taxon>Dehalococcoidaceae</taxon>
        <taxon>Dehalogenimonas</taxon>
    </lineage>
</organism>
<sequence>MKQYSPDPAVNKSLRYSVLDGAAYNAMLGLTQDFMAPFALALKASTAQIGLLSSLPNLALALSQLGAPFISERLRSRKSLLVPLALAQAALWLPLFLMPQFFQGAAVWWLIGLFTLGSVLGALGNPAWGGMMADLVPAGLRGRYFGWRNKIGGMTLLACFILGGAALQLSSHQAMFGFGLLFGGAVCFRLASAFFLSRMQEPPPRRCTEPWRPLREIKNISGTRAGRFSLFVAAMMLSTHLAGPFFAVYMLRELGFSYWTFVVVTAAAAVANFLFMGFWGRLADRIGHIKIVRLTAWMVPLNPILWLGGQSLPYLLVIQVFSGFSWSGFNLAAPNFLFEASAPERRTRAIAIYNAVSGLAICTGALLGGLIAPRMPEFFGHGFLTLFLLSGLARALATALLMPRVDGTKAADFKLSLSPSQPFPLPPRLVPAELRLIELKPAFQSAAAPASPAAVGQPFEVKRPPEPYPPWPP</sequence>
<protein>
    <submittedName>
        <fullName evidence="8">MFS transporter</fullName>
    </submittedName>
</protein>
<keyword evidence="3 6" id="KW-1133">Transmembrane helix</keyword>
<dbReference type="InterPro" id="IPR052528">
    <property type="entry name" value="Sugar_transport-like"/>
</dbReference>
<keyword evidence="2 6" id="KW-0812">Transmembrane</keyword>
<evidence type="ECO:0000313" key="8">
    <source>
        <dbReference type="EMBL" id="XCH32531.1"/>
    </source>
</evidence>
<keyword evidence="4 6" id="KW-0472">Membrane</keyword>
<dbReference type="Pfam" id="PF07690">
    <property type="entry name" value="MFS_1"/>
    <property type="match status" value="1"/>
</dbReference>
<feature type="transmembrane region" description="Helical" evidence="6">
    <location>
        <begin position="151"/>
        <end position="169"/>
    </location>
</feature>
<dbReference type="InterPro" id="IPR036259">
    <property type="entry name" value="MFS_trans_sf"/>
</dbReference>
<accession>A0AAU8G804</accession>
<feature type="transmembrane region" description="Helical" evidence="6">
    <location>
        <begin position="108"/>
        <end position="130"/>
    </location>
</feature>
<evidence type="ECO:0000256" key="2">
    <source>
        <dbReference type="ARBA" id="ARBA00022692"/>
    </source>
</evidence>
<gene>
    <name evidence="8" type="ORF">ABV300_04970</name>
</gene>
<dbReference type="InterPro" id="IPR020846">
    <property type="entry name" value="MFS_dom"/>
</dbReference>
<feature type="transmembrane region" description="Helical" evidence="6">
    <location>
        <begin position="378"/>
        <end position="401"/>
    </location>
</feature>
<feature type="domain" description="Major facilitator superfamily (MFS) profile" evidence="7">
    <location>
        <begin position="219"/>
        <end position="473"/>
    </location>
</feature>
<feature type="transmembrane region" description="Helical" evidence="6">
    <location>
        <begin position="291"/>
        <end position="308"/>
    </location>
</feature>
<dbReference type="Gene3D" id="1.20.1250.20">
    <property type="entry name" value="MFS general substrate transporter like domains"/>
    <property type="match status" value="2"/>
</dbReference>
<evidence type="ECO:0000256" key="1">
    <source>
        <dbReference type="ARBA" id="ARBA00004651"/>
    </source>
</evidence>
<dbReference type="GO" id="GO:0022857">
    <property type="term" value="F:transmembrane transporter activity"/>
    <property type="evidence" value="ECO:0007669"/>
    <property type="project" value="InterPro"/>
</dbReference>
<comment type="subcellular location">
    <subcellularLocation>
        <location evidence="1">Cell membrane</location>
        <topology evidence="1">Multi-pass membrane protein</topology>
    </subcellularLocation>
</comment>
<feature type="transmembrane region" description="Helical" evidence="6">
    <location>
        <begin position="80"/>
        <end position="102"/>
    </location>
</feature>
<dbReference type="SUPFAM" id="SSF103473">
    <property type="entry name" value="MFS general substrate transporter"/>
    <property type="match status" value="1"/>
</dbReference>
<reference evidence="8" key="1">
    <citation type="submission" date="2024-06" db="EMBL/GenBank/DDBJ databases">
        <title>A Novel Isolate, Dehalogenimonas sp. Strain 4OHTPN, Dechlorinates Aromatic 4 Hydroxy chlorothalonil by a Novel Reductive Dehalogenase.</title>
        <authorList>
            <person name="Liu G."/>
        </authorList>
    </citation>
    <scope>NUCLEOTIDE SEQUENCE</scope>
    <source>
        <strain evidence="8">4OHTPN</strain>
    </source>
</reference>
<evidence type="ECO:0000256" key="3">
    <source>
        <dbReference type="ARBA" id="ARBA00022989"/>
    </source>
</evidence>
<feature type="transmembrane region" description="Helical" evidence="6">
    <location>
        <begin position="175"/>
        <end position="196"/>
    </location>
</feature>
<evidence type="ECO:0000256" key="4">
    <source>
        <dbReference type="ARBA" id="ARBA00023136"/>
    </source>
</evidence>
<dbReference type="GO" id="GO:0005886">
    <property type="term" value="C:plasma membrane"/>
    <property type="evidence" value="ECO:0007669"/>
    <property type="project" value="UniProtKB-SubCell"/>
</dbReference>
<name>A0AAU8G804_9CHLR</name>
<feature type="transmembrane region" description="Helical" evidence="6">
    <location>
        <begin position="350"/>
        <end position="372"/>
    </location>
</feature>
<evidence type="ECO:0000256" key="5">
    <source>
        <dbReference type="SAM" id="MobiDB-lite"/>
    </source>
</evidence>
<evidence type="ECO:0000259" key="7">
    <source>
        <dbReference type="PROSITE" id="PS50850"/>
    </source>
</evidence>
<dbReference type="AlphaFoldDB" id="A0AAU8G804"/>
<dbReference type="EMBL" id="CP159307">
    <property type="protein sequence ID" value="XCH32531.1"/>
    <property type="molecule type" value="Genomic_DNA"/>
</dbReference>
<feature type="transmembrane region" description="Helical" evidence="6">
    <location>
        <begin position="314"/>
        <end position="338"/>
    </location>
</feature>
<dbReference type="InterPro" id="IPR011701">
    <property type="entry name" value="MFS"/>
</dbReference>
<evidence type="ECO:0000256" key="6">
    <source>
        <dbReference type="SAM" id="Phobius"/>
    </source>
</evidence>
<dbReference type="PANTHER" id="PTHR23526">
    <property type="entry name" value="INTEGRAL MEMBRANE TRANSPORT PROTEIN-RELATED"/>
    <property type="match status" value="1"/>
</dbReference>
<dbReference type="PROSITE" id="PS50850">
    <property type="entry name" value="MFS"/>
    <property type="match status" value="1"/>
</dbReference>
<dbReference type="PANTHER" id="PTHR23526:SF2">
    <property type="entry name" value="MAJOR FACILITATOR SUPERFAMILY (MFS) PROFILE DOMAIN-CONTAINING PROTEIN"/>
    <property type="match status" value="1"/>
</dbReference>
<proteinExistence type="predicted"/>